<organism evidence="4 5">
    <name type="scientific">Oceanobacillus longus</name>
    <dbReference type="NCBI Taxonomy" id="930120"/>
    <lineage>
        <taxon>Bacteria</taxon>
        <taxon>Bacillati</taxon>
        <taxon>Bacillota</taxon>
        <taxon>Bacilli</taxon>
        <taxon>Bacillales</taxon>
        <taxon>Bacillaceae</taxon>
        <taxon>Oceanobacillus</taxon>
    </lineage>
</organism>
<dbReference type="RefSeq" id="WP_379496542.1">
    <property type="nucleotide sequence ID" value="NZ_JBHSAO010000006.1"/>
</dbReference>
<evidence type="ECO:0000256" key="2">
    <source>
        <dbReference type="ARBA" id="ARBA00023239"/>
    </source>
</evidence>
<dbReference type="PANTHER" id="PTHR11941">
    <property type="entry name" value="ENOYL-COA HYDRATASE-RELATED"/>
    <property type="match status" value="1"/>
</dbReference>
<dbReference type="InterPro" id="IPR029045">
    <property type="entry name" value="ClpP/crotonase-like_dom_sf"/>
</dbReference>
<reference evidence="5" key="1">
    <citation type="journal article" date="2019" name="Int. J. Syst. Evol. Microbiol.">
        <title>The Global Catalogue of Microorganisms (GCM) 10K type strain sequencing project: providing services to taxonomists for standard genome sequencing and annotation.</title>
        <authorList>
            <consortium name="The Broad Institute Genomics Platform"/>
            <consortium name="The Broad Institute Genome Sequencing Center for Infectious Disease"/>
            <person name="Wu L."/>
            <person name="Ma J."/>
        </authorList>
    </citation>
    <scope>NUCLEOTIDE SEQUENCE [LARGE SCALE GENOMIC DNA]</scope>
    <source>
        <strain evidence="5">IBRC-M 10703</strain>
    </source>
</reference>
<dbReference type="SUPFAM" id="SSF52096">
    <property type="entry name" value="ClpP/crotonase"/>
    <property type="match status" value="1"/>
</dbReference>
<dbReference type="PANTHER" id="PTHR11941:SF54">
    <property type="entry name" value="ENOYL-COA HYDRATASE, MITOCHONDRIAL"/>
    <property type="match status" value="1"/>
</dbReference>
<proteinExistence type="inferred from homology"/>
<dbReference type="Gene3D" id="3.90.226.10">
    <property type="entry name" value="2-enoyl-CoA Hydratase, Chain A, domain 1"/>
    <property type="match status" value="1"/>
</dbReference>
<evidence type="ECO:0000313" key="5">
    <source>
        <dbReference type="Proteomes" id="UP001595772"/>
    </source>
</evidence>
<comment type="similarity">
    <text evidence="1 3">Belongs to the enoyl-CoA hydratase/isomerase family.</text>
</comment>
<evidence type="ECO:0000313" key="4">
    <source>
        <dbReference type="EMBL" id="MFC4024052.1"/>
    </source>
</evidence>
<sequence length="260" mass="28424">MESNAVLLDIKDNIATITLNQPEKMNVLSIEIIEGLTDVLDQVKSEAAVRAVILTGKGKAFNAGGDIKSFPNISNAGVGRDFMTSSIQYYKDLASLEKPTIAAVNGFAVGAGLSLAISCDFVIASENATFNMGFNKMGLVPDLGGLYYLPRLVGLQRAKELVFSGRNITANEAKQYGICLEVTNKEELMNRAWEFASNIRDNTGYSVGLTKTMLNQSFESSLEDILFMESMAQAISFTTDDHEESVKAFFEKRKPRFKGV</sequence>
<accession>A0ABV8GW48</accession>
<keyword evidence="2" id="KW-0456">Lyase</keyword>
<keyword evidence="5" id="KW-1185">Reference proteome</keyword>
<dbReference type="Pfam" id="PF00378">
    <property type="entry name" value="ECH_1"/>
    <property type="match status" value="1"/>
</dbReference>
<dbReference type="InterPro" id="IPR018376">
    <property type="entry name" value="Enoyl-CoA_hyd/isom_CS"/>
</dbReference>
<evidence type="ECO:0000256" key="1">
    <source>
        <dbReference type="ARBA" id="ARBA00005254"/>
    </source>
</evidence>
<protein>
    <submittedName>
        <fullName evidence="4">Enoyl-CoA hydratase/isomerase family protein</fullName>
    </submittedName>
</protein>
<dbReference type="EMBL" id="JBHSAO010000006">
    <property type="protein sequence ID" value="MFC4024052.1"/>
    <property type="molecule type" value="Genomic_DNA"/>
</dbReference>
<dbReference type="InterPro" id="IPR001753">
    <property type="entry name" value="Enoyl-CoA_hydra/iso"/>
</dbReference>
<comment type="caution">
    <text evidence="4">The sequence shown here is derived from an EMBL/GenBank/DDBJ whole genome shotgun (WGS) entry which is preliminary data.</text>
</comment>
<evidence type="ECO:0000256" key="3">
    <source>
        <dbReference type="RuleBase" id="RU003707"/>
    </source>
</evidence>
<name>A0ABV8GW48_9BACI</name>
<dbReference type="InterPro" id="IPR014748">
    <property type="entry name" value="Enoyl-CoA_hydra_C"/>
</dbReference>
<dbReference type="Proteomes" id="UP001595772">
    <property type="component" value="Unassembled WGS sequence"/>
</dbReference>
<dbReference type="Gene3D" id="1.10.12.10">
    <property type="entry name" value="Lyase 2-enoyl-coa Hydratase, Chain A, domain 2"/>
    <property type="match status" value="1"/>
</dbReference>
<dbReference type="CDD" id="cd06558">
    <property type="entry name" value="crotonase-like"/>
    <property type="match status" value="1"/>
</dbReference>
<gene>
    <name evidence="4" type="ORF">ACFOUV_09620</name>
</gene>
<dbReference type="PROSITE" id="PS00166">
    <property type="entry name" value="ENOYL_COA_HYDRATASE"/>
    <property type="match status" value="1"/>
</dbReference>